<comment type="cofactor">
    <cofactor evidence="1">
        <name>pyridoxal 5'-phosphate</name>
        <dbReference type="ChEBI" id="CHEBI:597326"/>
    </cofactor>
</comment>
<keyword evidence="6" id="KW-1185">Reference proteome</keyword>
<dbReference type="InterPro" id="IPR019878">
    <property type="entry name" value="DapC_beta/gammaproteobac"/>
</dbReference>
<evidence type="ECO:0000256" key="2">
    <source>
        <dbReference type="ARBA" id="ARBA00022576"/>
    </source>
</evidence>
<protein>
    <submittedName>
        <fullName evidence="5">N-succinyl-L,L-diaminopimelate aminotransferase alternative</fullName>
        <ecNumber evidence="5">2.6.1.17</ecNumber>
    </submittedName>
</protein>
<dbReference type="GO" id="GO:0009016">
    <property type="term" value="F:succinyldiaminopimelate transaminase activity"/>
    <property type="evidence" value="ECO:0007669"/>
    <property type="project" value="UniProtKB-EC"/>
</dbReference>
<dbReference type="InterPro" id="IPR050881">
    <property type="entry name" value="LL-DAP_aminotransferase"/>
</dbReference>
<dbReference type="CDD" id="cd00609">
    <property type="entry name" value="AAT_like"/>
    <property type="match status" value="1"/>
</dbReference>
<dbReference type="Pfam" id="PF00155">
    <property type="entry name" value="Aminotran_1_2"/>
    <property type="match status" value="1"/>
</dbReference>
<keyword evidence="3 5" id="KW-0808">Transferase</keyword>
<dbReference type="InterPro" id="IPR015422">
    <property type="entry name" value="PyrdxlP-dep_Trfase_small"/>
</dbReference>
<dbReference type="SUPFAM" id="SSF53383">
    <property type="entry name" value="PLP-dependent transferases"/>
    <property type="match status" value="1"/>
</dbReference>
<evidence type="ECO:0000256" key="1">
    <source>
        <dbReference type="ARBA" id="ARBA00001933"/>
    </source>
</evidence>
<name>A0ABM9NLC8_9GAMM</name>
<dbReference type="Gene3D" id="3.90.1150.10">
    <property type="entry name" value="Aspartate Aminotransferase, domain 1"/>
    <property type="match status" value="1"/>
</dbReference>
<dbReference type="EMBL" id="OZ026884">
    <property type="protein sequence ID" value="CAL1241452.1"/>
    <property type="molecule type" value="Genomic_DNA"/>
</dbReference>
<reference evidence="5 6" key="1">
    <citation type="submission" date="2024-04" db="EMBL/GenBank/DDBJ databases">
        <authorList>
            <person name="Cremers G."/>
        </authorList>
    </citation>
    <scope>NUCLEOTIDE SEQUENCE [LARGE SCALE GENOMIC DNA]</scope>
    <source>
        <strain evidence="5">MeCH1-AG</strain>
    </source>
</reference>
<dbReference type="Proteomes" id="UP001497493">
    <property type="component" value="Chromosome"/>
</dbReference>
<dbReference type="InterPro" id="IPR015421">
    <property type="entry name" value="PyrdxlP-dep_Trfase_major"/>
</dbReference>
<gene>
    <name evidence="5" type="ORF">MECH1_V1_2676</name>
</gene>
<dbReference type="Gene3D" id="3.40.640.10">
    <property type="entry name" value="Type I PLP-dependent aspartate aminotransferase-like (Major domain)"/>
    <property type="match status" value="1"/>
</dbReference>
<keyword evidence="2 5" id="KW-0032">Aminotransferase</keyword>
<dbReference type="EC" id="2.6.1.17" evidence="5"/>
<dbReference type="RefSeq" id="WP_348757970.1">
    <property type="nucleotide sequence ID" value="NZ_OZ026884.1"/>
</dbReference>
<evidence type="ECO:0000313" key="5">
    <source>
        <dbReference type="EMBL" id="CAL1241452.1"/>
    </source>
</evidence>
<dbReference type="PANTHER" id="PTHR42832:SF3">
    <property type="entry name" value="L-GLUTAMINE--4-(METHYLSULFANYL)-2-OXOBUTANOATE AMINOTRANSFERASE"/>
    <property type="match status" value="1"/>
</dbReference>
<organism evidence="5 6">
    <name type="scientific">Candidatus Methylocalor cossyra</name>
    <dbReference type="NCBI Taxonomy" id="3108543"/>
    <lineage>
        <taxon>Bacteria</taxon>
        <taxon>Pseudomonadati</taxon>
        <taxon>Pseudomonadota</taxon>
        <taxon>Gammaproteobacteria</taxon>
        <taxon>Methylococcales</taxon>
        <taxon>Methylococcaceae</taxon>
        <taxon>Candidatus Methylocalor</taxon>
    </lineage>
</organism>
<dbReference type="NCBIfam" id="TIGR03538">
    <property type="entry name" value="DapC_gpp"/>
    <property type="match status" value="1"/>
</dbReference>
<sequence length="400" mass="43921">MNPRLSHLQPYPFEKLAKLKEGVVPPEHKAPIILAIGEPQHPTPAFITEALTAHRQDFNRYPSTRGLPALRAAIAAWLTRRFRLPEGAIDPERQVLPCAGTREALFSFAQAIVAPDDRGLVLMPNPFYQIYEGAALLAGAQPYFLNATADSGHVPDFDAVPAAVWARCQLLYLCSPGNPTGAVIDRGTYGKLLELSQRFGFIIAADECYSELYADEAAPPPGLLETAHALGNTRFERCVVFHSLSKRSNAPGLRSGFVAGDAALLEQYFRYRTYHGCALPLPVQQASLAAWQDEAHVIANRAAYRRKFAAVHGLLKDVLDVDLPPAGFYLWARVPGDDRDFARALYARENVTVLPGSFLSRKAHGVDPGLGHVRLALVAPLEECVQAAERIREFLQTTQP</sequence>
<evidence type="ECO:0000259" key="4">
    <source>
        <dbReference type="Pfam" id="PF00155"/>
    </source>
</evidence>
<dbReference type="InterPro" id="IPR015424">
    <property type="entry name" value="PyrdxlP-dep_Trfase"/>
</dbReference>
<accession>A0ABM9NLC8</accession>
<proteinExistence type="predicted"/>
<dbReference type="PANTHER" id="PTHR42832">
    <property type="entry name" value="AMINO ACID AMINOTRANSFERASE"/>
    <property type="match status" value="1"/>
</dbReference>
<dbReference type="InterPro" id="IPR004839">
    <property type="entry name" value="Aminotransferase_I/II_large"/>
</dbReference>
<feature type="domain" description="Aminotransferase class I/classII large" evidence="4">
    <location>
        <begin position="32"/>
        <end position="390"/>
    </location>
</feature>
<evidence type="ECO:0000313" key="6">
    <source>
        <dbReference type="Proteomes" id="UP001497493"/>
    </source>
</evidence>
<evidence type="ECO:0000256" key="3">
    <source>
        <dbReference type="ARBA" id="ARBA00022679"/>
    </source>
</evidence>